<organism evidence="3 4">
    <name type="scientific">Nelumbo nucifera</name>
    <name type="common">Sacred lotus</name>
    <dbReference type="NCBI Taxonomy" id="4432"/>
    <lineage>
        <taxon>Eukaryota</taxon>
        <taxon>Viridiplantae</taxon>
        <taxon>Streptophyta</taxon>
        <taxon>Embryophyta</taxon>
        <taxon>Tracheophyta</taxon>
        <taxon>Spermatophyta</taxon>
        <taxon>Magnoliopsida</taxon>
        <taxon>Proteales</taxon>
        <taxon>Nelumbonaceae</taxon>
        <taxon>Nelumbo</taxon>
    </lineage>
</organism>
<gene>
    <name evidence="3" type="ORF">HUJ06_018358</name>
</gene>
<accession>A0A822ZY14</accession>
<feature type="signal peptide" evidence="2">
    <location>
        <begin position="1"/>
        <end position="24"/>
    </location>
</feature>
<keyword evidence="2" id="KW-0732">Signal</keyword>
<keyword evidence="1" id="KW-0472">Membrane</keyword>
<dbReference type="Proteomes" id="UP000607653">
    <property type="component" value="Unassembled WGS sequence"/>
</dbReference>
<name>A0A822ZY14_NELNU</name>
<dbReference type="AlphaFoldDB" id="A0A822ZY14"/>
<keyword evidence="4" id="KW-1185">Reference proteome</keyword>
<evidence type="ECO:0000256" key="2">
    <source>
        <dbReference type="SAM" id="SignalP"/>
    </source>
</evidence>
<proteinExistence type="predicted"/>
<evidence type="ECO:0000313" key="3">
    <source>
        <dbReference type="EMBL" id="DAD48421.1"/>
    </source>
</evidence>
<evidence type="ECO:0000256" key="1">
    <source>
        <dbReference type="SAM" id="Phobius"/>
    </source>
</evidence>
<protein>
    <submittedName>
        <fullName evidence="3">Uncharacterized protein</fullName>
    </submittedName>
</protein>
<reference evidence="3 4" key="1">
    <citation type="journal article" date="2020" name="Mol. Biol. Evol.">
        <title>Distinct Expression and Methylation Patterns for Genes with Different Fates following a Single Whole-Genome Duplication in Flowering Plants.</title>
        <authorList>
            <person name="Shi T."/>
            <person name="Rahmani R.S."/>
            <person name="Gugger P.F."/>
            <person name="Wang M."/>
            <person name="Li H."/>
            <person name="Zhang Y."/>
            <person name="Li Z."/>
            <person name="Wang Q."/>
            <person name="Van de Peer Y."/>
            <person name="Marchal K."/>
            <person name="Chen J."/>
        </authorList>
    </citation>
    <scope>NUCLEOTIDE SEQUENCE [LARGE SCALE GENOMIC DNA]</scope>
    <source>
        <tissue evidence="3">Leaf</tissue>
    </source>
</reference>
<keyword evidence="1" id="KW-0812">Transmembrane</keyword>
<sequence length="93" mass="10702">MRALFGRWWFFTLHLLVTWHAVVMDDDDDNAKCVSEFLVGTTVGDMKEDEEEGSVVVFLVSLCGLWIVDCGLWIVEWNPSEAYSFGMSYFQPI</sequence>
<comment type="caution">
    <text evidence="3">The sequence shown here is derived from an EMBL/GenBank/DDBJ whole genome shotgun (WGS) entry which is preliminary data.</text>
</comment>
<feature type="chain" id="PRO_5032570962" evidence="2">
    <location>
        <begin position="25"/>
        <end position="93"/>
    </location>
</feature>
<feature type="transmembrane region" description="Helical" evidence="1">
    <location>
        <begin position="55"/>
        <end position="75"/>
    </location>
</feature>
<evidence type="ECO:0000313" key="4">
    <source>
        <dbReference type="Proteomes" id="UP000607653"/>
    </source>
</evidence>
<keyword evidence="1" id="KW-1133">Transmembrane helix</keyword>
<dbReference type="EMBL" id="DUZY01000008">
    <property type="protein sequence ID" value="DAD48421.1"/>
    <property type="molecule type" value="Genomic_DNA"/>
</dbReference>